<comment type="caution">
    <text evidence="1">The sequence shown here is derived from an EMBL/GenBank/DDBJ whole genome shotgun (WGS) entry which is preliminary data.</text>
</comment>
<sequence>MAIIKSESGVNLANWTVVLGDGNYAAPGVAPVSAADIATSNTTAYGLLEANVDNRRIMAHNITYNKIVETTALSVTHTATYTFKIPYTISTGNTNFNGQTVEGGLFVWDGVSTQLDYGLAFQWVINPWDANYGKVFYWNGSGWTYLGCTLTPDTNNHEISFELNIANQEAYITLDGVTYTQNVFSETTKSGWGTTVDARFQAETISIYPSATGSVPSQKVEFKNWSWVWDSPSVV</sequence>
<evidence type="ECO:0000313" key="1">
    <source>
        <dbReference type="EMBL" id="GLB47982.1"/>
    </source>
</evidence>
<proteinExistence type="predicted"/>
<dbReference type="EMBL" id="BRVO01000001">
    <property type="protein sequence ID" value="GLB47982.1"/>
    <property type="molecule type" value="Genomic_DNA"/>
</dbReference>
<keyword evidence="2" id="KW-1185">Reference proteome</keyword>
<accession>A0ABQ5MGE6</accession>
<organism evidence="1 2">
    <name type="scientific">Neptunitalea lumnitzerae</name>
    <dbReference type="NCBI Taxonomy" id="2965509"/>
    <lineage>
        <taxon>Bacteria</taxon>
        <taxon>Pseudomonadati</taxon>
        <taxon>Bacteroidota</taxon>
        <taxon>Flavobacteriia</taxon>
        <taxon>Flavobacteriales</taxon>
        <taxon>Flavobacteriaceae</taxon>
        <taxon>Neptunitalea</taxon>
    </lineage>
</organism>
<name>A0ABQ5MGE6_9FLAO</name>
<dbReference type="RefSeq" id="WP_281763643.1">
    <property type="nucleotide sequence ID" value="NZ_BRVO01000001.1"/>
</dbReference>
<gene>
    <name evidence="1" type="ORF">Y10_03500</name>
</gene>
<evidence type="ECO:0000313" key="2">
    <source>
        <dbReference type="Proteomes" id="UP001143543"/>
    </source>
</evidence>
<protein>
    <submittedName>
        <fullName evidence="1">Uncharacterized protein</fullName>
    </submittedName>
</protein>
<reference evidence="1" key="1">
    <citation type="submission" date="2022-07" db="EMBL/GenBank/DDBJ databases">
        <title>Taxonomy of Novel Oxalotrophic and Methylotrophic Bacteria.</title>
        <authorList>
            <person name="Sahin N."/>
            <person name="Tani A."/>
        </authorList>
    </citation>
    <scope>NUCLEOTIDE SEQUENCE</scope>
    <source>
        <strain evidence="1">Y10</strain>
    </source>
</reference>
<dbReference type="Proteomes" id="UP001143543">
    <property type="component" value="Unassembled WGS sequence"/>
</dbReference>